<dbReference type="Gene3D" id="3.30.830.10">
    <property type="entry name" value="Metalloenzyme, LuxS/M16 peptidase-like"/>
    <property type="match status" value="4"/>
</dbReference>
<dbReference type="InterPro" id="IPR011249">
    <property type="entry name" value="Metalloenz_LuxS/M16"/>
</dbReference>
<comment type="cofactor">
    <cofactor evidence="1">
        <name>Zn(2+)</name>
        <dbReference type="ChEBI" id="CHEBI:29105"/>
    </cofactor>
</comment>
<evidence type="ECO:0000256" key="5">
    <source>
        <dbReference type="ARBA" id="ARBA00022801"/>
    </source>
</evidence>
<evidence type="ECO:0000256" key="6">
    <source>
        <dbReference type="ARBA" id="ARBA00022833"/>
    </source>
</evidence>
<keyword evidence="3" id="KW-0645">Protease</keyword>
<dbReference type="RefSeq" id="WP_079645940.1">
    <property type="nucleotide sequence ID" value="NZ_FUZF01000033.1"/>
</dbReference>
<feature type="domain" description="Peptidase M16 C-terminal" evidence="12">
    <location>
        <begin position="266"/>
        <end position="437"/>
    </location>
</feature>
<feature type="coiled-coil region" evidence="9">
    <location>
        <begin position="651"/>
        <end position="685"/>
    </location>
</feature>
<evidence type="ECO:0000256" key="1">
    <source>
        <dbReference type="ARBA" id="ARBA00001947"/>
    </source>
</evidence>
<evidence type="ECO:0000259" key="12">
    <source>
        <dbReference type="Pfam" id="PF05193"/>
    </source>
</evidence>
<dbReference type="PANTHER" id="PTHR43690:SF17">
    <property type="entry name" value="PROTEIN YHJJ"/>
    <property type="match status" value="1"/>
</dbReference>
<gene>
    <name evidence="13" type="ORF">SAMN05660841_04325</name>
</gene>
<dbReference type="GO" id="GO:0004222">
    <property type="term" value="F:metalloendopeptidase activity"/>
    <property type="evidence" value="ECO:0007669"/>
    <property type="project" value="InterPro"/>
</dbReference>
<dbReference type="GO" id="GO:0006508">
    <property type="term" value="P:proteolysis"/>
    <property type="evidence" value="ECO:0007669"/>
    <property type="project" value="UniProtKB-KW"/>
</dbReference>
<feature type="domain" description="Peptidase M16 N-terminal" evidence="11">
    <location>
        <begin position="62"/>
        <end position="108"/>
    </location>
</feature>
<keyword evidence="9" id="KW-0175">Coiled coil</keyword>
<dbReference type="InterPro" id="IPR007863">
    <property type="entry name" value="Peptidase_M16_C"/>
</dbReference>
<evidence type="ECO:0000256" key="10">
    <source>
        <dbReference type="SAM" id="SignalP"/>
    </source>
</evidence>
<dbReference type="InterPro" id="IPR050626">
    <property type="entry name" value="Peptidase_M16"/>
</dbReference>
<dbReference type="Pfam" id="PF00675">
    <property type="entry name" value="Peptidase_M16"/>
    <property type="match status" value="1"/>
</dbReference>
<dbReference type="GO" id="GO:0046872">
    <property type="term" value="F:metal ion binding"/>
    <property type="evidence" value="ECO:0007669"/>
    <property type="project" value="UniProtKB-KW"/>
</dbReference>
<dbReference type="Proteomes" id="UP000190150">
    <property type="component" value="Unassembled WGS sequence"/>
</dbReference>
<evidence type="ECO:0000256" key="3">
    <source>
        <dbReference type="ARBA" id="ARBA00022670"/>
    </source>
</evidence>
<dbReference type="Pfam" id="PF05193">
    <property type="entry name" value="Peptidase_M16_C"/>
    <property type="match status" value="2"/>
</dbReference>
<feature type="signal peptide" evidence="10">
    <location>
        <begin position="1"/>
        <end position="25"/>
    </location>
</feature>
<dbReference type="AlphaFoldDB" id="A0A1T5GSL8"/>
<dbReference type="PROSITE" id="PS00143">
    <property type="entry name" value="INSULINASE"/>
    <property type="match status" value="1"/>
</dbReference>
<keyword evidence="14" id="KW-1185">Reference proteome</keyword>
<accession>A0A1T5GSL8</accession>
<proteinExistence type="inferred from homology"/>
<feature type="chain" id="PRO_5012120415" evidence="10">
    <location>
        <begin position="26"/>
        <end position="982"/>
    </location>
</feature>
<dbReference type="EMBL" id="FUZF01000033">
    <property type="protein sequence ID" value="SKC11330.1"/>
    <property type="molecule type" value="Genomic_DNA"/>
</dbReference>
<comment type="similarity">
    <text evidence="2 8">Belongs to the peptidase M16 family.</text>
</comment>
<evidence type="ECO:0000256" key="9">
    <source>
        <dbReference type="SAM" id="Coils"/>
    </source>
</evidence>
<evidence type="ECO:0000313" key="14">
    <source>
        <dbReference type="Proteomes" id="UP000190150"/>
    </source>
</evidence>
<dbReference type="InterPro" id="IPR001431">
    <property type="entry name" value="Pept_M16_Zn_BS"/>
</dbReference>
<keyword evidence="4" id="KW-0479">Metal-binding</keyword>
<dbReference type="PANTHER" id="PTHR43690">
    <property type="entry name" value="NARDILYSIN"/>
    <property type="match status" value="1"/>
</dbReference>
<keyword evidence="10" id="KW-0732">Signal</keyword>
<name>A0A1T5GSL8_9SPHI</name>
<evidence type="ECO:0000259" key="11">
    <source>
        <dbReference type="Pfam" id="PF00675"/>
    </source>
</evidence>
<sequence>MIKQTNILRMLTLFIGLSVVSSVQAQEKHSWKEGQSGGYSYRYVSNDPMNSRFYTLKNGMTVILTENKNEPRITAQIAVRAGSNNDPSTHTGLAHYLEHLLFKGTSKFGTSDWNKEKVLLDQIEDLYETYTKETDVTKRKSIYKEIDRLSGEASTYSIANEYDKLMSNIGSQNTNAHTWFNETIYKEDIPSSSIDKFLLIQAERFRYPVFRLFHTELETVYEEKNMSLDNDGNRASEALLQALFPKTNYGQQTTLGTVEHLKNPSLKVIRSFYNQYYVANNMAIVLAGDFNSDEIIKKVDANFGSFVSGTAVAESDIKEQPLQKSQTLEVSGPSAQYMMMGYRVGKSDSREALLADVVGAILSNGKAGLIDLNLTQKQRVLAAGTNINQQKDYGFFMLYGYPKQGQTLEEVRALLLEQLALLKRGEFDEDLINAIRANATFAYLQGLDSNKERTENLVTDFIRTKSAGWDQQVTYLDILSKVTKAEIVKFANDFFQDNYIVVNKKQGQPDAIAKVEKPPITPVKTNADKQSTYLAEIASMSSLPVAPEWLDYKRDIEHSKSGQTEVLYIQNKDNQLFRQTFLFDMGSWNQKLLPLAGNYLSYLGTDKMTAAQVQEAFYKLACDYSINIGTEETRITLTGLQENYGEAMLLLSDLLKNCKVDEAALANLKNDVMQQRQNNKTNKRNIMQGLMSYATYGSKNPFNDQLSSDALMAINGEELVSILHGLMNYKHKIVAYSPLELKNYNTTLTKYYKSPKTFAAVPPKSSYTRLEQSENTVLFANYEMVQADISWYRKGEDYQADKEAGVALFNSYFGGGMGSVVFQNLREAKGLAYTTYARYSTPSKKEDPFQASAFIGTQSDKIFDAVNGMNDLLNTMPRSEKAFETAKRSFLSDIETQRIRKDGIVFSYLQNLKKGMEHDRRKSWYENVKTMQFADIEAIHAAGLANKPYTYCIVASEKNVSDEQLSRIGKLTTLSLTDIFGY</sequence>
<evidence type="ECO:0000256" key="8">
    <source>
        <dbReference type="RuleBase" id="RU004447"/>
    </source>
</evidence>
<evidence type="ECO:0000256" key="2">
    <source>
        <dbReference type="ARBA" id="ARBA00007261"/>
    </source>
</evidence>
<organism evidence="13 14">
    <name type="scientific">Sphingobacterium nematocida</name>
    <dbReference type="NCBI Taxonomy" id="1513896"/>
    <lineage>
        <taxon>Bacteria</taxon>
        <taxon>Pseudomonadati</taxon>
        <taxon>Bacteroidota</taxon>
        <taxon>Sphingobacteriia</taxon>
        <taxon>Sphingobacteriales</taxon>
        <taxon>Sphingobacteriaceae</taxon>
        <taxon>Sphingobacterium</taxon>
    </lineage>
</organism>
<evidence type="ECO:0000256" key="4">
    <source>
        <dbReference type="ARBA" id="ARBA00022723"/>
    </source>
</evidence>
<protein>
    <submittedName>
        <fullName evidence="13">Predicted Zn-dependent peptidase</fullName>
    </submittedName>
</protein>
<keyword evidence="6" id="KW-0862">Zinc</keyword>
<evidence type="ECO:0000256" key="7">
    <source>
        <dbReference type="ARBA" id="ARBA00023049"/>
    </source>
</evidence>
<keyword evidence="7" id="KW-0482">Metalloprotease</keyword>
<dbReference type="SUPFAM" id="SSF63411">
    <property type="entry name" value="LuxS/MPP-like metallohydrolase"/>
    <property type="match status" value="4"/>
</dbReference>
<dbReference type="InterPro" id="IPR011765">
    <property type="entry name" value="Pept_M16_N"/>
</dbReference>
<evidence type="ECO:0000313" key="13">
    <source>
        <dbReference type="EMBL" id="SKC11330.1"/>
    </source>
</evidence>
<reference evidence="14" key="1">
    <citation type="submission" date="2017-02" db="EMBL/GenBank/DDBJ databases">
        <authorList>
            <person name="Varghese N."/>
            <person name="Submissions S."/>
        </authorList>
    </citation>
    <scope>NUCLEOTIDE SEQUENCE [LARGE SCALE GENOMIC DNA]</scope>
    <source>
        <strain evidence="14">DSM 24091</strain>
    </source>
</reference>
<keyword evidence="5" id="KW-0378">Hydrolase</keyword>
<dbReference type="STRING" id="1513896.SAMN05660841_04325"/>
<feature type="domain" description="Peptidase M16 C-terminal" evidence="12">
    <location>
        <begin position="755"/>
        <end position="888"/>
    </location>
</feature>